<reference evidence="1" key="1">
    <citation type="submission" date="2020-03" db="EMBL/GenBank/DDBJ databases">
        <title>Hybrid Assembly of Korean Phytophthora infestans isolates.</title>
        <authorList>
            <person name="Prokchorchik M."/>
            <person name="Lee Y."/>
            <person name="Seo J."/>
            <person name="Cho J.-H."/>
            <person name="Park Y.-E."/>
            <person name="Jang D.-C."/>
            <person name="Im J.-S."/>
            <person name="Choi J.-G."/>
            <person name="Park H.-J."/>
            <person name="Lee G.-B."/>
            <person name="Lee Y.-G."/>
            <person name="Hong S.-Y."/>
            <person name="Cho K."/>
            <person name="Sohn K.H."/>
        </authorList>
    </citation>
    <scope>NUCLEOTIDE SEQUENCE</scope>
    <source>
        <strain evidence="1">KR_2_A2</strain>
    </source>
</reference>
<proteinExistence type="predicted"/>
<accession>A0A8S9UJS9</accession>
<protein>
    <submittedName>
        <fullName evidence="1">Uncharacterized protein</fullName>
    </submittedName>
</protein>
<name>A0A8S9UJS9_PHYIN</name>
<dbReference type="Proteomes" id="UP000704712">
    <property type="component" value="Unassembled WGS sequence"/>
</dbReference>
<organism evidence="1 2">
    <name type="scientific">Phytophthora infestans</name>
    <name type="common">Potato late blight agent</name>
    <name type="synonym">Botrytis infestans</name>
    <dbReference type="NCBI Taxonomy" id="4787"/>
    <lineage>
        <taxon>Eukaryota</taxon>
        <taxon>Sar</taxon>
        <taxon>Stramenopiles</taxon>
        <taxon>Oomycota</taxon>
        <taxon>Peronosporomycetes</taxon>
        <taxon>Peronosporales</taxon>
        <taxon>Peronosporaceae</taxon>
        <taxon>Phytophthora</taxon>
    </lineage>
</organism>
<comment type="caution">
    <text evidence="1">The sequence shown here is derived from an EMBL/GenBank/DDBJ whole genome shotgun (WGS) entry which is preliminary data.</text>
</comment>
<evidence type="ECO:0000313" key="2">
    <source>
        <dbReference type="Proteomes" id="UP000704712"/>
    </source>
</evidence>
<sequence>MPRSKSSGFYLQFRLPHNTGQVASNRDTRSEDANFDVPSSKRAASGVVLELAVCGSNTAKRAVGRRRFTITCIIRQWKRLLNDSSNSSYVRGP</sequence>
<gene>
    <name evidence="1" type="ORF">GN958_ATG11222</name>
</gene>
<evidence type="ECO:0000313" key="1">
    <source>
        <dbReference type="EMBL" id="KAF4139737.1"/>
    </source>
</evidence>
<dbReference type="AlphaFoldDB" id="A0A8S9UJS9"/>
<dbReference type="EMBL" id="JAACNO010001551">
    <property type="protein sequence ID" value="KAF4139737.1"/>
    <property type="molecule type" value="Genomic_DNA"/>
</dbReference>